<dbReference type="OrthoDB" id="10295182at2759"/>
<dbReference type="Proteomes" id="UP000217790">
    <property type="component" value="Unassembled WGS sequence"/>
</dbReference>
<evidence type="ECO:0000313" key="2">
    <source>
        <dbReference type="EMBL" id="PBL01621.1"/>
    </source>
</evidence>
<accession>A0A2H3E5K0</accession>
<protein>
    <submittedName>
        <fullName evidence="2">Uncharacterized protein</fullName>
    </submittedName>
</protein>
<feature type="region of interest" description="Disordered" evidence="1">
    <location>
        <begin position="92"/>
        <end position="133"/>
    </location>
</feature>
<evidence type="ECO:0000256" key="1">
    <source>
        <dbReference type="SAM" id="MobiDB-lite"/>
    </source>
</evidence>
<organism evidence="2 3">
    <name type="scientific">Armillaria gallica</name>
    <name type="common">Bulbous honey fungus</name>
    <name type="synonym">Armillaria bulbosa</name>
    <dbReference type="NCBI Taxonomy" id="47427"/>
    <lineage>
        <taxon>Eukaryota</taxon>
        <taxon>Fungi</taxon>
        <taxon>Dikarya</taxon>
        <taxon>Basidiomycota</taxon>
        <taxon>Agaricomycotina</taxon>
        <taxon>Agaricomycetes</taxon>
        <taxon>Agaricomycetidae</taxon>
        <taxon>Agaricales</taxon>
        <taxon>Marasmiineae</taxon>
        <taxon>Physalacriaceae</taxon>
        <taxon>Armillaria</taxon>
    </lineage>
</organism>
<proteinExistence type="predicted"/>
<name>A0A2H3E5K0_ARMGA</name>
<keyword evidence="3" id="KW-1185">Reference proteome</keyword>
<dbReference type="AlphaFoldDB" id="A0A2H3E5K0"/>
<dbReference type="InParanoid" id="A0A2H3E5K0"/>
<sequence length="139" mass="15130">MGHACGENPSRVYGVNIHSYEAVDLDDMVRVWTEPIFVKGNSKAIDSLSSFTNDGDVKRVRSLLGISLPPTNMKKYPDFECDVDKDQLEGGSMDVTMLDGDNAPPEALPDIGGEGADKPTGRSSQWEGDAVYNDVITNY</sequence>
<reference evidence="3" key="1">
    <citation type="journal article" date="2017" name="Nat. Ecol. Evol.">
        <title>Genome expansion and lineage-specific genetic innovations in the forest pathogenic fungi Armillaria.</title>
        <authorList>
            <person name="Sipos G."/>
            <person name="Prasanna A.N."/>
            <person name="Walter M.C."/>
            <person name="O'Connor E."/>
            <person name="Balint B."/>
            <person name="Krizsan K."/>
            <person name="Kiss B."/>
            <person name="Hess J."/>
            <person name="Varga T."/>
            <person name="Slot J."/>
            <person name="Riley R."/>
            <person name="Boka B."/>
            <person name="Rigling D."/>
            <person name="Barry K."/>
            <person name="Lee J."/>
            <person name="Mihaltcheva S."/>
            <person name="LaButti K."/>
            <person name="Lipzen A."/>
            <person name="Waldron R."/>
            <person name="Moloney N.M."/>
            <person name="Sperisen C."/>
            <person name="Kredics L."/>
            <person name="Vagvoelgyi C."/>
            <person name="Patrignani A."/>
            <person name="Fitzpatrick D."/>
            <person name="Nagy I."/>
            <person name="Doyle S."/>
            <person name="Anderson J.B."/>
            <person name="Grigoriev I.V."/>
            <person name="Gueldener U."/>
            <person name="Muensterkoetter M."/>
            <person name="Nagy L.G."/>
        </authorList>
    </citation>
    <scope>NUCLEOTIDE SEQUENCE [LARGE SCALE GENOMIC DNA]</scope>
    <source>
        <strain evidence="3">Ar21-2</strain>
    </source>
</reference>
<gene>
    <name evidence="2" type="ORF">ARMGADRAFT_1071156</name>
</gene>
<dbReference type="EMBL" id="KZ293645">
    <property type="protein sequence ID" value="PBL01621.1"/>
    <property type="molecule type" value="Genomic_DNA"/>
</dbReference>
<evidence type="ECO:0000313" key="3">
    <source>
        <dbReference type="Proteomes" id="UP000217790"/>
    </source>
</evidence>